<dbReference type="Pfam" id="PF07647">
    <property type="entry name" value="SAM_2"/>
    <property type="match status" value="1"/>
</dbReference>
<dbReference type="InterPro" id="IPR037227">
    <property type="entry name" value="EndoU-like"/>
</dbReference>
<name>A0A6A4T1F1_SCOMX</name>
<feature type="compositionally biased region" description="Basic and acidic residues" evidence="8">
    <location>
        <begin position="302"/>
        <end position="311"/>
    </location>
</feature>
<proteinExistence type="inferred from homology"/>
<keyword evidence="5 7" id="KW-0175">Coiled coil</keyword>
<evidence type="ECO:0000256" key="6">
    <source>
        <dbReference type="ARBA" id="ARBA00060046"/>
    </source>
</evidence>
<dbReference type="SMART" id="SM00454">
    <property type="entry name" value="SAM"/>
    <property type="match status" value="3"/>
</dbReference>
<evidence type="ECO:0000259" key="9">
    <source>
        <dbReference type="PROSITE" id="PS50105"/>
    </source>
</evidence>
<feature type="region of interest" description="Disordered" evidence="8">
    <location>
        <begin position="330"/>
        <end position="500"/>
    </location>
</feature>
<dbReference type="GO" id="GO:0007528">
    <property type="term" value="P:neuromuscular junction development"/>
    <property type="evidence" value="ECO:0007669"/>
    <property type="project" value="TreeGrafter"/>
</dbReference>
<evidence type="ECO:0008006" key="13">
    <source>
        <dbReference type="Google" id="ProtNLM"/>
    </source>
</evidence>
<dbReference type="InterPro" id="IPR037618">
    <property type="entry name" value="LIPB1/2_SAM_2nd"/>
</dbReference>
<evidence type="ECO:0000256" key="2">
    <source>
        <dbReference type="ARBA" id="ARBA00022553"/>
    </source>
</evidence>
<accession>A0A6A4T1F1</accession>
<evidence type="ECO:0000256" key="1">
    <source>
        <dbReference type="ARBA" id="ARBA00007547"/>
    </source>
</evidence>
<feature type="region of interest" description="Disordered" evidence="8">
    <location>
        <begin position="289"/>
        <end position="311"/>
    </location>
</feature>
<comment type="caution">
    <text evidence="11">The sequence shown here is derived from an EMBL/GenBank/DDBJ whole genome shotgun (WGS) entry which is preliminary data.</text>
</comment>
<feature type="compositionally biased region" description="Polar residues" evidence="8">
    <location>
        <begin position="479"/>
        <end position="492"/>
    </location>
</feature>
<dbReference type="AlphaFoldDB" id="A0A6A4T1F1"/>
<comment type="function">
    <text evidence="6">May regulate the disassembly of focal adhesions. Did not bind receptor-like tyrosine phosphatases type 2A.</text>
</comment>
<dbReference type="FunFam" id="1.10.150.50:FF:000007">
    <property type="entry name" value="Liprin-beta-1 isoform 1"/>
    <property type="match status" value="1"/>
</dbReference>
<dbReference type="CDD" id="cd21159">
    <property type="entry name" value="XendoU"/>
    <property type="match status" value="1"/>
</dbReference>
<comment type="similarity">
    <text evidence="1">Belongs to the liprin family. Liprin-beta subfamily.</text>
</comment>
<evidence type="ECO:0000256" key="3">
    <source>
        <dbReference type="ARBA" id="ARBA00022737"/>
    </source>
</evidence>
<protein>
    <recommendedName>
        <fullName evidence="13">Liprin-beta-1</fullName>
    </recommendedName>
</protein>
<evidence type="ECO:0000256" key="4">
    <source>
        <dbReference type="ARBA" id="ARBA00022801"/>
    </source>
</evidence>
<dbReference type="SUPFAM" id="SSF47769">
    <property type="entry name" value="SAM/Pointed domain"/>
    <property type="match status" value="3"/>
</dbReference>
<feature type="compositionally biased region" description="Polar residues" evidence="8">
    <location>
        <begin position="374"/>
        <end position="389"/>
    </location>
</feature>
<feature type="domain" description="SAM" evidence="9">
    <location>
        <begin position="562"/>
        <end position="626"/>
    </location>
</feature>
<dbReference type="InterPro" id="IPR029515">
    <property type="entry name" value="Liprin"/>
</dbReference>
<dbReference type="CDD" id="cd09563">
    <property type="entry name" value="SAM_liprin-beta1_2_repeat1"/>
    <property type="match status" value="1"/>
</dbReference>
<feature type="coiled-coil region" evidence="7">
    <location>
        <begin position="170"/>
        <end position="228"/>
    </location>
</feature>
<dbReference type="FunFam" id="1.10.150.50:FF:000017">
    <property type="entry name" value="Liprin-beta-1 isoform 1"/>
    <property type="match status" value="1"/>
</dbReference>
<sequence length="1221" mass="139212">MMSDASDMLAAALEQMDGIIAGSKALDYSNGMFDCQSPTSPFMGSLRALHLLEDLRSVLELMDTEERENLRCQIPDSTAESLVEWLHGHLSNGHVSLGAGDHYQERLSRIESDKESLVLQVSVLTDQVEAQGEKIRDLDLCLDEHREKLNATEEMLQQELLCRSALETQKLDLMSEVSNLKLKLNTIEKERVDFDDRFRDSEDLILEINELRYRLTDMESEKLLYEKKLKSTKSLMAKLSSLKIKMGQMQYEKQRKEHKLQAMKDRKIEELKQSLLRYKKVQEMVMSVQGKKVESHSFSTPEKTKDNELGESHDDASLALLSSIPASADLERQEVTDVQQLKRKSPDELESLNGMSDEPSPTPSPSDPERVSEFTPTDVESCQDTTKTSSQDHLDRSDKSNNEKNISEEISKMSEKPPFGPPATLPATTEDDSFGSRKARSSFGKGFFKIRGKKSGSTPNLAETEGRGTDHLDLAGLPQRSTNSDSTQTLPTTPEGRKKSKGIKKLFGKLRKSQSTTFTLDDNLPEGEFKRGGVRATAGPRLGWSRDLQRVNNDVDAPFARWSKDQVCDWLQDQGLGLYVNMARVWISSGQTLLQASQQDLERELGIKHPLHRKKLQLALQALGSEEEDNKGKLDFNWVTRWLDDIGLPQYKTQFDEGRVDGRMLHYMTVDDLLSLKVGSVLHHLSIKRAIQVLRLNTYEPNCLRRRPSDENNISPAEISQWTNHRVMEWLRSVDLAEYAPNLRGSGVHGGLMVLEPRFNVETMALLLNIPPNKTLLRRHLATHFNLLIGSEAQQLKQECLENPDYNLLTATTKVKPKKLSFGSFGSLRKKRQEESEEYVCPMDVEMPKGRSFQKGFELQIYEDDLDRLEQASKLNDGGLRGNREADWSFLRGDSKPDVNGHRPSWRQTCSEVWQSELREWKRTTRIMSSIPAVNQELSTLFNELWRLDVNRLSPGLDYTISVQGRASFVSQGSHVVRDHASQPLFSNVNEIKLKNMTTTSWFMKLLDNYEHSTGVTERVTTEEQNEINLFLDAVLQTEVMKRAHTYLVSKGKSNSDLRMFKRQLNLIWFNLYRRQRNTGLDSSGFEHVFVGETKSGAEIIGFHNWIQFYLQEKNSHLDYKGYKARDHDLPDQDDHVLNLQFSWHGLVKPVGSAFIGTSPEFEMALFTVVFLMNTERSTTVLVNIDQCQMELVVIRHGRSLGTAYPKLLSSNSRHVRQHSH</sequence>
<evidence type="ECO:0000313" key="12">
    <source>
        <dbReference type="Proteomes" id="UP000438429"/>
    </source>
</evidence>
<dbReference type="InterPro" id="IPR001660">
    <property type="entry name" value="SAM"/>
</dbReference>
<dbReference type="InterPro" id="IPR013761">
    <property type="entry name" value="SAM/pointed_sf"/>
</dbReference>
<dbReference type="EMBL" id="VEVO01000006">
    <property type="protein sequence ID" value="KAF0041266.1"/>
    <property type="molecule type" value="Genomic_DNA"/>
</dbReference>
<evidence type="ECO:0000256" key="5">
    <source>
        <dbReference type="ARBA" id="ARBA00023054"/>
    </source>
</evidence>
<feature type="compositionally biased region" description="Basic and acidic residues" evidence="8">
    <location>
        <begin position="390"/>
        <end position="415"/>
    </location>
</feature>
<reference evidence="11 12" key="1">
    <citation type="submission" date="2019-06" db="EMBL/GenBank/DDBJ databases">
        <title>Draft genomes of female and male turbot (Scophthalmus maximus).</title>
        <authorList>
            <person name="Xu H."/>
            <person name="Xu X.-W."/>
            <person name="Shao C."/>
            <person name="Chen S."/>
        </authorList>
    </citation>
    <scope>NUCLEOTIDE SEQUENCE [LARGE SCALE GENOMIC DNA]</scope>
    <source>
        <strain evidence="11">Ysfricsl-2016a</strain>
        <tissue evidence="11">Blood</tissue>
    </source>
</reference>
<dbReference type="PROSITE" id="PS50105">
    <property type="entry name" value="SAM_DOMAIN"/>
    <property type="match status" value="2"/>
</dbReference>
<dbReference type="Pfam" id="PF26022">
    <property type="entry name" value="CC_Liprin_beta"/>
    <property type="match status" value="1"/>
</dbReference>
<dbReference type="InterPro" id="IPR018998">
    <property type="entry name" value="EndoU_C"/>
</dbReference>
<dbReference type="GO" id="GO:0048786">
    <property type="term" value="C:presynaptic active zone"/>
    <property type="evidence" value="ECO:0007669"/>
    <property type="project" value="TreeGrafter"/>
</dbReference>
<keyword evidence="3" id="KW-0677">Repeat</keyword>
<dbReference type="PANTHER" id="PTHR12587">
    <property type="entry name" value="LAR INTERACTING PROTEIN LIP -RELATED PROTEIN"/>
    <property type="match status" value="1"/>
</dbReference>
<dbReference type="PROSITE" id="PS51959">
    <property type="entry name" value="ENDOU"/>
    <property type="match status" value="1"/>
</dbReference>
<evidence type="ECO:0000256" key="8">
    <source>
        <dbReference type="SAM" id="MobiDB-lite"/>
    </source>
</evidence>
<feature type="domain" description="SAM" evidence="9">
    <location>
        <begin position="634"/>
        <end position="697"/>
    </location>
</feature>
<keyword evidence="2" id="KW-0597">Phosphoprotein</keyword>
<dbReference type="GO" id="GO:0016787">
    <property type="term" value="F:hydrolase activity"/>
    <property type="evidence" value="ECO:0007669"/>
    <property type="project" value="UniProtKB-KW"/>
</dbReference>
<evidence type="ECO:0000313" key="11">
    <source>
        <dbReference type="EMBL" id="KAF0041266.1"/>
    </source>
</evidence>
<feature type="compositionally biased region" description="Basic and acidic residues" evidence="8">
    <location>
        <begin position="464"/>
        <end position="473"/>
    </location>
</feature>
<dbReference type="Pfam" id="PF09412">
    <property type="entry name" value="XendoU"/>
    <property type="match status" value="1"/>
</dbReference>
<dbReference type="CDD" id="cd09569">
    <property type="entry name" value="SAM_liprin-beta1_2_repeat3"/>
    <property type="match status" value="1"/>
</dbReference>
<dbReference type="InterPro" id="IPR037619">
    <property type="entry name" value="LIPB1/2_SAM_3rd"/>
</dbReference>
<organism evidence="11 12">
    <name type="scientific">Scophthalmus maximus</name>
    <name type="common">Turbot</name>
    <name type="synonym">Psetta maxima</name>
    <dbReference type="NCBI Taxonomy" id="52904"/>
    <lineage>
        <taxon>Eukaryota</taxon>
        <taxon>Metazoa</taxon>
        <taxon>Chordata</taxon>
        <taxon>Craniata</taxon>
        <taxon>Vertebrata</taxon>
        <taxon>Euteleostomi</taxon>
        <taxon>Actinopterygii</taxon>
        <taxon>Neopterygii</taxon>
        <taxon>Teleostei</taxon>
        <taxon>Neoteleostei</taxon>
        <taxon>Acanthomorphata</taxon>
        <taxon>Carangaria</taxon>
        <taxon>Pleuronectiformes</taxon>
        <taxon>Pleuronectoidei</taxon>
        <taxon>Scophthalmidae</taxon>
        <taxon>Scophthalmus</taxon>
    </lineage>
</organism>
<dbReference type="FunFam" id="1.10.150.50:FF:000005">
    <property type="entry name" value="Liprin-beta-1 isoform 1"/>
    <property type="match status" value="1"/>
</dbReference>
<evidence type="ECO:0000259" key="10">
    <source>
        <dbReference type="PROSITE" id="PS51959"/>
    </source>
</evidence>
<dbReference type="InterPro" id="IPR037617">
    <property type="entry name" value="LIPB1/2_SAM_1"/>
</dbReference>
<dbReference type="GO" id="GO:0005829">
    <property type="term" value="C:cytosol"/>
    <property type="evidence" value="ECO:0007669"/>
    <property type="project" value="UniProtKB-ARBA"/>
</dbReference>
<dbReference type="GO" id="GO:0004521">
    <property type="term" value="F:RNA endonuclease activity"/>
    <property type="evidence" value="ECO:0007669"/>
    <property type="project" value="InterPro"/>
</dbReference>
<dbReference type="CDD" id="cd09566">
    <property type="entry name" value="SAM_liprin-beta1_2_repeat2"/>
    <property type="match status" value="1"/>
</dbReference>
<dbReference type="Pfam" id="PF00536">
    <property type="entry name" value="SAM_1"/>
    <property type="match status" value="2"/>
</dbReference>
<dbReference type="Proteomes" id="UP000438429">
    <property type="component" value="Unassembled WGS sequence"/>
</dbReference>
<keyword evidence="4" id="KW-0378">Hydrolase</keyword>
<feature type="domain" description="EndoU" evidence="10">
    <location>
        <begin position="934"/>
        <end position="1210"/>
    </location>
</feature>
<evidence type="ECO:0000256" key="7">
    <source>
        <dbReference type="SAM" id="Coils"/>
    </source>
</evidence>
<dbReference type="SUPFAM" id="SSF142877">
    <property type="entry name" value="EndoU-like"/>
    <property type="match status" value="1"/>
</dbReference>
<dbReference type="Gene3D" id="1.10.150.50">
    <property type="entry name" value="Transcription Factor, Ets-1"/>
    <property type="match status" value="3"/>
</dbReference>
<gene>
    <name evidence="11" type="ORF">F2P81_007164</name>
</gene>
<dbReference type="PANTHER" id="PTHR12587:SF16">
    <property type="entry name" value="LIPRIN-BETA-1"/>
    <property type="match status" value="1"/>
</dbReference>
<dbReference type="InterPro" id="IPR058914">
    <property type="entry name" value="LIPB1/2_CC"/>
</dbReference>